<feature type="domain" description="Tf2-1-like SH3-like" evidence="1">
    <location>
        <begin position="173"/>
        <end position="237"/>
    </location>
</feature>
<reference evidence="3" key="1">
    <citation type="journal article" date="2019" name="Plant Biotechnol. J.">
        <title>Genome sequencing of the Australian wild diploid species Gossypium australe highlights disease resistance and delayed gland morphogenesis.</title>
        <authorList>
            <person name="Cai Y."/>
            <person name="Cai X."/>
            <person name="Wang Q."/>
            <person name="Wang P."/>
            <person name="Zhang Y."/>
            <person name="Cai C."/>
            <person name="Xu Y."/>
            <person name="Wang K."/>
            <person name="Zhou Z."/>
            <person name="Wang C."/>
            <person name="Geng S."/>
            <person name="Li B."/>
            <person name="Dong Q."/>
            <person name="Hou Y."/>
            <person name="Wang H."/>
            <person name="Ai P."/>
            <person name="Liu Z."/>
            <person name="Yi F."/>
            <person name="Sun M."/>
            <person name="An G."/>
            <person name="Cheng J."/>
            <person name="Zhang Y."/>
            <person name="Shi Q."/>
            <person name="Xie Y."/>
            <person name="Shi X."/>
            <person name="Chang Y."/>
            <person name="Huang F."/>
            <person name="Chen Y."/>
            <person name="Hong S."/>
            <person name="Mi L."/>
            <person name="Sun Q."/>
            <person name="Zhang L."/>
            <person name="Zhou B."/>
            <person name="Peng R."/>
            <person name="Zhang X."/>
            <person name="Liu F."/>
        </authorList>
    </citation>
    <scope>NUCLEOTIDE SEQUENCE [LARGE SCALE GENOMIC DNA]</scope>
    <source>
        <strain evidence="3">cv. PA1801</strain>
    </source>
</reference>
<sequence>MVRTDFSLEGLAELYISEIIRLLDCIGCPFLLFGVNIQGLRRDFGRNCKKLWVRGCTDGKSKRIIQILEDMLRCCVLEFEGNWEKYLSLVEFAYNKSFQSSTKMASYEALYGHKCRTPLYWTELSEKKIHGVDLIRETEEKVKVIRDSLKVASDRHKSYVDLKRKDMEFQVSDRVFLKVSLWKKILRFGRRGKLSPRFIRLYEIIERIGPVAYRLALPSELQKIHNVFHVSMLCRYRLDPSHIISPTEVEI</sequence>
<protein>
    <submittedName>
        <fullName evidence="2">Reverse transcriptase</fullName>
    </submittedName>
</protein>
<dbReference type="InterPro" id="IPR036397">
    <property type="entry name" value="RNaseH_sf"/>
</dbReference>
<dbReference type="OrthoDB" id="1909122at2759"/>
<keyword evidence="3" id="KW-1185">Reference proteome</keyword>
<dbReference type="AlphaFoldDB" id="A0A5B6UWA4"/>
<dbReference type="InterPro" id="IPR056924">
    <property type="entry name" value="SH3_Tf2-1"/>
</dbReference>
<dbReference type="EMBL" id="SMMG02000009">
    <property type="protein sequence ID" value="KAA3461568.1"/>
    <property type="molecule type" value="Genomic_DNA"/>
</dbReference>
<organism evidence="2 3">
    <name type="scientific">Gossypium australe</name>
    <dbReference type="NCBI Taxonomy" id="47621"/>
    <lineage>
        <taxon>Eukaryota</taxon>
        <taxon>Viridiplantae</taxon>
        <taxon>Streptophyta</taxon>
        <taxon>Embryophyta</taxon>
        <taxon>Tracheophyta</taxon>
        <taxon>Spermatophyta</taxon>
        <taxon>Magnoliopsida</taxon>
        <taxon>eudicotyledons</taxon>
        <taxon>Gunneridae</taxon>
        <taxon>Pentapetalae</taxon>
        <taxon>rosids</taxon>
        <taxon>malvids</taxon>
        <taxon>Malvales</taxon>
        <taxon>Malvaceae</taxon>
        <taxon>Malvoideae</taxon>
        <taxon>Gossypium</taxon>
    </lineage>
</organism>
<dbReference type="Proteomes" id="UP000325315">
    <property type="component" value="Unassembled WGS sequence"/>
</dbReference>
<evidence type="ECO:0000259" key="1">
    <source>
        <dbReference type="Pfam" id="PF24626"/>
    </source>
</evidence>
<dbReference type="InterPro" id="IPR012337">
    <property type="entry name" value="RNaseH-like_sf"/>
</dbReference>
<dbReference type="Pfam" id="PF24626">
    <property type="entry name" value="SH3_Tf2-1"/>
    <property type="match status" value="1"/>
</dbReference>
<dbReference type="Gene3D" id="3.30.420.10">
    <property type="entry name" value="Ribonuclease H-like superfamily/Ribonuclease H"/>
    <property type="match status" value="1"/>
</dbReference>
<dbReference type="PANTHER" id="PTHR46148">
    <property type="entry name" value="CHROMO DOMAIN-CONTAINING PROTEIN"/>
    <property type="match status" value="1"/>
</dbReference>
<name>A0A5B6UWA4_9ROSI</name>
<dbReference type="GO" id="GO:0003964">
    <property type="term" value="F:RNA-directed DNA polymerase activity"/>
    <property type="evidence" value="ECO:0007669"/>
    <property type="project" value="UniProtKB-KW"/>
</dbReference>
<dbReference type="PANTHER" id="PTHR46148:SF44">
    <property type="entry name" value="GAG-POL POLYPROTEIN"/>
    <property type="match status" value="1"/>
</dbReference>
<dbReference type="SUPFAM" id="SSF53098">
    <property type="entry name" value="Ribonuclease H-like"/>
    <property type="match status" value="1"/>
</dbReference>
<evidence type="ECO:0000313" key="3">
    <source>
        <dbReference type="Proteomes" id="UP000325315"/>
    </source>
</evidence>
<evidence type="ECO:0000313" key="2">
    <source>
        <dbReference type="EMBL" id="KAA3461568.1"/>
    </source>
</evidence>
<keyword evidence="2" id="KW-0548">Nucleotidyltransferase</keyword>
<comment type="caution">
    <text evidence="2">The sequence shown here is derived from an EMBL/GenBank/DDBJ whole genome shotgun (WGS) entry which is preliminary data.</text>
</comment>
<proteinExistence type="predicted"/>
<dbReference type="GO" id="GO:0003676">
    <property type="term" value="F:nucleic acid binding"/>
    <property type="evidence" value="ECO:0007669"/>
    <property type="project" value="InterPro"/>
</dbReference>
<gene>
    <name evidence="2" type="ORF">EPI10_028127</name>
</gene>
<keyword evidence="2" id="KW-0695">RNA-directed DNA polymerase</keyword>
<accession>A0A5B6UWA4</accession>
<keyword evidence="2" id="KW-0808">Transferase</keyword>